<dbReference type="AlphaFoldDB" id="A0A8J2BNE8"/>
<evidence type="ECO:0000313" key="3">
    <source>
        <dbReference type="Proteomes" id="UP000663859"/>
    </source>
</evidence>
<dbReference type="EMBL" id="CAJNOB010000070">
    <property type="protein sequence ID" value="CAF0704938.1"/>
    <property type="molecule type" value="Genomic_DNA"/>
</dbReference>
<comment type="caution">
    <text evidence="2">The sequence shown here is derived from an EMBL/GenBank/DDBJ whole genome shotgun (WGS) entry which is preliminary data.</text>
</comment>
<keyword evidence="1" id="KW-0472">Membrane</keyword>
<name>A0A8J2BNE8_9BACT</name>
<evidence type="ECO:0000313" key="2">
    <source>
        <dbReference type="EMBL" id="CAF0704938.1"/>
    </source>
</evidence>
<sequence length="76" mass="7562">MDVAAIGKPLPVANTVTVLGGVAGSDGIVAAALVARGMVSRDRGSSNIWVPAVVSRADIGAFSKTPSELCTPSLDP</sequence>
<keyword evidence="3" id="KW-1185">Reference proteome</keyword>
<keyword evidence="1" id="KW-1133">Transmembrane helix</keyword>
<gene>
    <name evidence="2" type="ORF">MPNT_80029</name>
</gene>
<accession>A0A8J2BNE8</accession>
<organism evidence="2 3">
    <name type="scientific">Candidatus Methylacidithermus pantelleriae</name>
    <dbReference type="NCBI Taxonomy" id="2744239"/>
    <lineage>
        <taxon>Bacteria</taxon>
        <taxon>Pseudomonadati</taxon>
        <taxon>Verrucomicrobiota</taxon>
        <taxon>Methylacidiphilae</taxon>
        <taxon>Methylacidiphilales</taxon>
        <taxon>Methylacidiphilaceae</taxon>
        <taxon>Candidatus Methylacidithermus</taxon>
    </lineage>
</organism>
<keyword evidence="1" id="KW-0812">Transmembrane</keyword>
<evidence type="ECO:0000256" key="1">
    <source>
        <dbReference type="SAM" id="Phobius"/>
    </source>
</evidence>
<dbReference type="Proteomes" id="UP000663859">
    <property type="component" value="Unassembled WGS sequence"/>
</dbReference>
<protein>
    <submittedName>
        <fullName evidence="2">Uncharacterized protein</fullName>
    </submittedName>
</protein>
<proteinExistence type="predicted"/>
<feature type="transmembrane region" description="Helical" evidence="1">
    <location>
        <begin position="12"/>
        <end position="35"/>
    </location>
</feature>
<reference evidence="2" key="1">
    <citation type="submission" date="2021-02" db="EMBL/GenBank/DDBJ databases">
        <authorList>
            <person name="Cremers G."/>
            <person name="Picone N."/>
        </authorList>
    </citation>
    <scope>NUCLEOTIDE SEQUENCE</scope>
    <source>
        <strain evidence="2">PQ17</strain>
    </source>
</reference>